<proteinExistence type="predicted"/>
<keyword evidence="3" id="KW-0804">Transcription</keyword>
<keyword evidence="6" id="KW-1185">Reference proteome</keyword>
<accession>A0A916UP36</accession>
<dbReference type="InterPro" id="IPR050204">
    <property type="entry name" value="AraC_XylS_family_regulators"/>
</dbReference>
<dbReference type="EMBL" id="BMGG01000008">
    <property type="protein sequence ID" value="GGC81310.1"/>
    <property type="molecule type" value="Genomic_DNA"/>
</dbReference>
<evidence type="ECO:0000256" key="2">
    <source>
        <dbReference type="ARBA" id="ARBA00023125"/>
    </source>
</evidence>
<dbReference type="PROSITE" id="PS01124">
    <property type="entry name" value="HTH_ARAC_FAMILY_2"/>
    <property type="match status" value="1"/>
</dbReference>
<dbReference type="InterPro" id="IPR020449">
    <property type="entry name" value="Tscrpt_reg_AraC-type_HTH"/>
</dbReference>
<name>A0A916UP36_9HYPH</name>
<dbReference type="InterPro" id="IPR018060">
    <property type="entry name" value="HTH_AraC"/>
</dbReference>
<evidence type="ECO:0000256" key="3">
    <source>
        <dbReference type="ARBA" id="ARBA00023163"/>
    </source>
</evidence>
<dbReference type="PROSITE" id="PS00041">
    <property type="entry name" value="HTH_ARAC_FAMILY_1"/>
    <property type="match status" value="1"/>
</dbReference>
<dbReference type="RefSeq" id="WP_188611328.1">
    <property type="nucleotide sequence ID" value="NZ_BMGG01000008.1"/>
</dbReference>
<reference evidence="5" key="2">
    <citation type="submission" date="2020-09" db="EMBL/GenBank/DDBJ databases">
        <authorList>
            <person name="Sun Q."/>
            <person name="Zhou Y."/>
        </authorList>
    </citation>
    <scope>NUCLEOTIDE SEQUENCE</scope>
    <source>
        <strain evidence="5">CGMCC 1.12919</strain>
    </source>
</reference>
<dbReference type="AlphaFoldDB" id="A0A916UP36"/>
<reference evidence="5" key="1">
    <citation type="journal article" date="2014" name="Int. J. Syst. Evol. Microbiol.">
        <title>Complete genome sequence of Corynebacterium casei LMG S-19264T (=DSM 44701T), isolated from a smear-ripened cheese.</title>
        <authorList>
            <consortium name="US DOE Joint Genome Institute (JGI-PGF)"/>
            <person name="Walter F."/>
            <person name="Albersmeier A."/>
            <person name="Kalinowski J."/>
            <person name="Ruckert C."/>
        </authorList>
    </citation>
    <scope>NUCLEOTIDE SEQUENCE</scope>
    <source>
        <strain evidence="5">CGMCC 1.12919</strain>
    </source>
</reference>
<dbReference type="GO" id="GO:0043565">
    <property type="term" value="F:sequence-specific DNA binding"/>
    <property type="evidence" value="ECO:0007669"/>
    <property type="project" value="InterPro"/>
</dbReference>
<protein>
    <submittedName>
        <fullName evidence="5">AraC family transcriptional regulator</fullName>
    </submittedName>
</protein>
<dbReference type="PANTHER" id="PTHR46796">
    <property type="entry name" value="HTH-TYPE TRANSCRIPTIONAL ACTIVATOR RHAS-RELATED"/>
    <property type="match status" value="1"/>
</dbReference>
<dbReference type="PANTHER" id="PTHR46796:SF14">
    <property type="entry name" value="TRANSCRIPTIONAL REGULATORY PROTEIN"/>
    <property type="match status" value="1"/>
</dbReference>
<dbReference type="Pfam" id="PF12833">
    <property type="entry name" value="HTH_18"/>
    <property type="match status" value="1"/>
</dbReference>
<dbReference type="Proteomes" id="UP000637002">
    <property type="component" value="Unassembled WGS sequence"/>
</dbReference>
<dbReference type="InterPro" id="IPR009057">
    <property type="entry name" value="Homeodomain-like_sf"/>
</dbReference>
<keyword evidence="2" id="KW-0238">DNA-binding</keyword>
<gene>
    <name evidence="5" type="ORF">GCM10010994_44110</name>
</gene>
<evidence type="ECO:0000313" key="6">
    <source>
        <dbReference type="Proteomes" id="UP000637002"/>
    </source>
</evidence>
<organism evidence="5 6">
    <name type="scientific">Chelatococcus reniformis</name>
    <dbReference type="NCBI Taxonomy" id="1494448"/>
    <lineage>
        <taxon>Bacteria</taxon>
        <taxon>Pseudomonadati</taxon>
        <taxon>Pseudomonadota</taxon>
        <taxon>Alphaproteobacteria</taxon>
        <taxon>Hyphomicrobiales</taxon>
        <taxon>Chelatococcaceae</taxon>
        <taxon>Chelatococcus</taxon>
    </lineage>
</organism>
<dbReference type="SMART" id="SM00342">
    <property type="entry name" value="HTH_ARAC"/>
    <property type="match status" value="1"/>
</dbReference>
<dbReference type="Gene3D" id="1.10.10.60">
    <property type="entry name" value="Homeodomain-like"/>
    <property type="match status" value="2"/>
</dbReference>
<keyword evidence="1" id="KW-0805">Transcription regulation</keyword>
<evidence type="ECO:0000256" key="1">
    <source>
        <dbReference type="ARBA" id="ARBA00023015"/>
    </source>
</evidence>
<feature type="domain" description="HTH araC/xylS-type" evidence="4">
    <location>
        <begin position="173"/>
        <end position="271"/>
    </location>
</feature>
<dbReference type="InterPro" id="IPR018062">
    <property type="entry name" value="HTH_AraC-typ_CS"/>
</dbReference>
<dbReference type="PRINTS" id="PR00032">
    <property type="entry name" value="HTHARAC"/>
</dbReference>
<evidence type="ECO:0000259" key="4">
    <source>
        <dbReference type="PROSITE" id="PS01124"/>
    </source>
</evidence>
<sequence>MGSIIAHALAEGPGWRAFDVVCTAGPHDRPYEECHEGVCVAAVIEGTFRYGSSQGAATLAPGALLLGNPGSCFRCGHEHGAGDRCVSFQFTPHYWEGVLADMPGARRFDFAGPRLPPLPQLAAVVAHAASALENPVDGDVEELGLRLAGAAVAIAHACGARREPSARDRGRVADTLRMIARRCHEPLSVGALAAAVAMTPYHFLRTFRHVVGVTPHQYVLRSRLHRAAMRIRRTEESVSAIAFDEGFGDLSTFNRRFRKLFGVSPTGYRQTATAAPSASVPSRWPSLDDR</sequence>
<dbReference type="SUPFAM" id="SSF46689">
    <property type="entry name" value="Homeodomain-like"/>
    <property type="match status" value="2"/>
</dbReference>
<evidence type="ECO:0000313" key="5">
    <source>
        <dbReference type="EMBL" id="GGC81310.1"/>
    </source>
</evidence>
<comment type="caution">
    <text evidence="5">The sequence shown here is derived from an EMBL/GenBank/DDBJ whole genome shotgun (WGS) entry which is preliminary data.</text>
</comment>
<dbReference type="GO" id="GO:0003700">
    <property type="term" value="F:DNA-binding transcription factor activity"/>
    <property type="evidence" value="ECO:0007669"/>
    <property type="project" value="InterPro"/>
</dbReference>